<name>A0A928KSV8_9FIRM</name>
<dbReference type="AlphaFoldDB" id="A0A928KSV8"/>
<dbReference type="InterPro" id="IPR015421">
    <property type="entry name" value="PyrdxlP-dep_Trfase_major"/>
</dbReference>
<reference evidence="1" key="1">
    <citation type="submission" date="2019-04" db="EMBL/GenBank/DDBJ databases">
        <title>Evolution of Biomass-Degrading Anaerobic Consortia Revealed by Metagenomics.</title>
        <authorList>
            <person name="Peng X."/>
        </authorList>
    </citation>
    <scope>NUCLEOTIDE SEQUENCE</scope>
    <source>
        <strain evidence="1">SIG551</strain>
    </source>
</reference>
<dbReference type="RefSeq" id="WP_020074640.1">
    <property type="nucleotide sequence ID" value="NZ_JBKWRC010000001.1"/>
</dbReference>
<dbReference type="SUPFAM" id="SSF53383">
    <property type="entry name" value="PLP-dependent transferases"/>
    <property type="match status" value="1"/>
</dbReference>
<dbReference type="Gene3D" id="3.90.1150.10">
    <property type="entry name" value="Aspartate Aminotransferase, domain 1"/>
    <property type="match status" value="1"/>
</dbReference>
<dbReference type="InterPro" id="IPR015424">
    <property type="entry name" value="PyrdxlP-dep_Trfase"/>
</dbReference>
<dbReference type="InterPro" id="IPR024551">
    <property type="entry name" value="AspAT_Ic"/>
</dbReference>
<dbReference type="InterPro" id="IPR015422">
    <property type="entry name" value="PyrdxlP-dep_Trfase_small"/>
</dbReference>
<sequence length="428" mass="47360">MEYGLLSRQELEQEKQKVQQQYDAFKAQGLKLNMARGKPSPEQLNLSMDMLNVLTSDSDMIASTGDDLRNYGMPEGVPELRAILAQMMQVRPENVIIGGNSSLNMMFDFISCGMTHGFSGCKPWGKQEKIKFLCPSPGYDRHFAITEYFGFELILVPMVDGGPDMDLVERLVTGDDTVKGMWCVPKYSNPLGITYSDDTVRRIAALKPAAPDFRVMWDNAYCVHDLTDTPDVLLDLYAECEKTGNTELPVFFCSTSKITFPGAGIAAMAAGEKTYQDFRKHLSFQTIGPDKLNQMRHLLYLRDLDGIHAQMKRHKEIIAPKFQVVLDTLGSELGDKNIAAWTNPNGGYFVSVDVMEGCAKRVVQLCKEAGVVLTGAGAAFPYGKDPKDTNIRVAPTYPSLEEMKKAIAVFCVSTRLAALEKLLGSAAE</sequence>
<proteinExistence type="predicted"/>
<dbReference type="EMBL" id="SVNY01000001">
    <property type="protein sequence ID" value="MBE6832316.1"/>
    <property type="molecule type" value="Genomic_DNA"/>
</dbReference>
<evidence type="ECO:0000313" key="2">
    <source>
        <dbReference type="Proteomes" id="UP000754750"/>
    </source>
</evidence>
<protein>
    <submittedName>
        <fullName evidence="1">Aminotransferase class I/II-fold pyridoxal phosphate-dependent enzyme</fullName>
    </submittedName>
</protein>
<dbReference type="Proteomes" id="UP000754750">
    <property type="component" value="Unassembled WGS sequence"/>
</dbReference>
<dbReference type="CDD" id="cd00609">
    <property type="entry name" value="AAT_like"/>
    <property type="match status" value="1"/>
</dbReference>
<dbReference type="GO" id="GO:0004069">
    <property type="term" value="F:L-aspartate:2-oxoglutarate aminotransferase activity"/>
    <property type="evidence" value="ECO:0007669"/>
    <property type="project" value="InterPro"/>
</dbReference>
<dbReference type="PANTHER" id="PTHR43799">
    <property type="entry name" value="AMINOTRANSFERASE, PUTATIVE-RELATED"/>
    <property type="match status" value="1"/>
</dbReference>
<dbReference type="Pfam" id="PF12897">
    <property type="entry name" value="Asp_aminotransf"/>
    <property type="match status" value="1"/>
</dbReference>
<keyword evidence="1" id="KW-0032">Aminotransferase</keyword>
<keyword evidence="1" id="KW-0808">Transferase</keyword>
<comment type="caution">
    <text evidence="1">The sequence shown here is derived from an EMBL/GenBank/DDBJ whole genome shotgun (WGS) entry which is preliminary data.</text>
</comment>
<organism evidence="1 2">
    <name type="scientific">Faecalispora sporosphaeroides</name>
    <dbReference type="NCBI Taxonomy" id="1549"/>
    <lineage>
        <taxon>Bacteria</taxon>
        <taxon>Bacillati</taxon>
        <taxon>Bacillota</taxon>
        <taxon>Clostridia</taxon>
        <taxon>Eubacteriales</taxon>
        <taxon>Oscillospiraceae</taxon>
        <taxon>Faecalispora</taxon>
    </lineage>
</organism>
<dbReference type="Gene3D" id="3.40.640.10">
    <property type="entry name" value="Type I PLP-dependent aspartate aminotransferase-like (Major domain)"/>
    <property type="match status" value="1"/>
</dbReference>
<evidence type="ECO:0000313" key="1">
    <source>
        <dbReference type="EMBL" id="MBE6832316.1"/>
    </source>
</evidence>
<accession>A0A928KSV8</accession>
<gene>
    <name evidence="1" type="ORF">E7512_01815</name>
</gene>
<dbReference type="PANTHER" id="PTHR43799:SF1">
    <property type="entry name" value="ASPARTATE AMINOTRANSFERASE"/>
    <property type="match status" value="1"/>
</dbReference>